<keyword evidence="1 2" id="KW-0238">DNA-binding</keyword>
<dbReference type="Gene3D" id="2.40.50.140">
    <property type="entry name" value="Nucleic acid-binding proteins"/>
    <property type="match status" value="2"/>
</dbReference>
<evidence type="ECO:0000313" key="3">
    <source>
        <dbReference type="EMBL" id="HIU24910.1"/>
    </source>
</evidence>
<dbReference type="CDD" id="cd04496">
    <property type="entry name" value="SSB_OBF"/>
    <property type="match status" value="1"/>
</dbReference>
<evidence type="ECO:0000256" key="2">
    <source>
        <dbReference type="PROSITE-ProRule" id="PRU00252"/>
    </source>
</evidence>
<accession>A0A9D1I0W8</accession>
<name>A0A9D1I0W8_9FIRM</name>
<dbReference type="InterPro" id="IPR012340">
    <property type="entry name" value="NA-bd_OB-fold"/>
</dbReference>
<dbReference type="EMBL" id="DVMP01000004">
    <property type="protein sequence ID" value="HIU24910.1"/>
    <property type="molecule type" value="Genomic_DNA"/>
</dbReference>
<dbReference type="PROSITE" id="PS50935">
    <property type="entry name" value="SSB"/>
    <property type="match status" value="2"/>
</dbReference>
<evidence type="ECO:0000313" key="4">
    <source>
        <dbReference type="Proteomes" id="UP000824090"/>
    </source>
</evidence>
<sequence>MECIVEGNAAHLSGRVLSGPVFNHKTYGEAFYLIVIGIFRRSGYEDRIRLIVSEKILGGRSPREGELIEIHGQVRTYNREVDGRSRLEVTVFAREMEYRSGDDFTYENRISMEGFICKDPVRRTSPLGREICDLMIAVNRMYNKSDYIPSIAWGRNAVYAETLRVGDKVSAEGRIQSRDYRKFTDEGYLVTKTAYEVSVGRIEKV</sequence>
<protein>
    <submittedName>
        <fullName evidence="3">Single-stranded DNA-binding protein</fullName>
    </submittedName>
</protein>
<dbReference type="InterPro" id="IPR000424">
    <property type="entry name" value="Primosome_PriB/ssb"/>
</dbReference>
<dbReference type="AlphaFoldDB" id="A0A9D1I0W8"/>
<dbReference type="SUPFAM" id="SSF50249">
    <property type="entry name" value="Nucleic acid-binding proteins"/>
    <property type="match status" value="1"/>
</dbReference>
<dbReference type="NCBIfam" id="NF004476">
    <property type="entry name" value="PRK05813.1"/>
    <property type="match status" value="1"/>
</dbReference>
<dbReference type="Pfam" id="PF00436">
    <property type="entry name" value="SSB"/>
    <property type="match status" value="1"/>
</dbReference>
<gene>
    <name evidence="3" type="ORF">IAC50_00235</name>
</gene>
<reference evidence="3" key="1">
    <citation type="submission" date="2020-10" db="EMBL/GenBank/DDBJ databases">
        <authorList>
            <person name="Gilroy R."/>
        </authorList>
    </citation>
    <scope>NUCLEOTIDE SEQUENCE</scope>
    <source>
        <strain evidence="3">ChiHcec3-6078</strain>
    </source>
</reference>
<dbReference type="GO" id="GO:0003697">
    <property type="term" value="F:single-stranded DNA binding"/>
    <property type="evidence" value="ECO:0007669"/>
    <property type="project" value="InterPro"/>
</dbReference>
<evidence type="ECO:0000256" key="1">
    <source>
        <dbReference type="ARBA" id="ARBA00023125"/>
    </source>
</evidence>
<proteinExistence type="predicted"/>
<comment type="caution">
    <text evidence="3">The sequence shown here is derived from an EMBL/GenBank/DDBJ whole genome shotgun (WGS) entry which is preliminary data.</text>
</comment>
<reference evidence="3" key="2">
    <citation type="journal article" date="2021" name="PeerJ">
        <title>Extensive microbial diversity within the chicken gut microbiome revealed by metagenomics and culture.</title>
        <authorList>
            <person name="Gilroy R."/>
            <person name="Ravi A."/>
            <person name="Getino M."/>
            <person name="Pursley I."/>
            <person name="Horton D.L."/>
            <person name="Alikhan N.F."/>
            <person name="Baker D."/>
            <person name="Gharbi K."/>
            <person name="Hall N."/>
            <person name="Watson M."/>
            <person name="Adriaenssens E.M."/>
            <person name="Foster-Nyarko E."/>
            <person name="Jarju S."/>
            <person name="Secka A."/>
            <person name="Antonio M."/>
            <person name="Oren A."/>
            <person name="Chaudhuri R.R."/>
            <person name="La Ragione R."/>
            <person name="Hildebrand F."/>
            <person name="Pallen M.J."/>
        </authorList>
    </citation>
    <scope>NUCLEOTIDE SEQUENCE</scope>
    <source>
        <strain evidence="3">ChiHcec3-6078</strain>
    </source>
</reference>
<dbReference type="Proteomes" id="UP000824090">
    <property type="component" value="Unassembled WGS sequence"/>
</dbReference>
<organism evidence="3 4">
    <name type="scientific">Candidatus Allocopromorpha excrementigallinarum</name>
    <dbReference type="NCBI Taxonomy" id="2840742"/>
    <lineage>
        <taxon>Bacteria</taxon>
        <taxon>Bacillati</taxon>
        <taxon>Bacillota</taxon>
        <taxon>Clostridia</taxon>
        <taxon>Eubacteriales</taxon>
        <taxon>Eubacteriaceae</taxon>
        <taxon>Eubacteriaceae incertae sedis</taxon>
        <taxon>Candidatus Allocopromorpha</taxon>
    </lineage>
</organism>